<feature type="signal peptide" evidence="5">
    <location>
        <begin position="1"/>
        <end position="17"/>
    </location>
</feature>
<evidence type="ECO:0000313" key="8">
    <source>
        <dbReference type="WBParaSite" id="TREG1_65640.1"/>
    </source>
</evidence>
<keyword evidence="4" id="KW-0472">Membrane</keyword>
<organism evidence="7 8">
    <name type="scientific">Trichobilharzia regenti</name>
    <name type="common">Nasal bird schistosome</name>
    <dbReference type="NCBI Taxonomy" id="157069"/>
    <lineage>
        <taxon>Eukaryota</taxon>
        <taxon>Metazoa</taxon>
        <taxon>Spiralia</taxon>
        <taxon>Lophotrochozoa</taxon>
        <taxon>Platyhelminthes</taxon>
        <taxon>Trematoda</taxon>
        <taxon>Digenea</taxon>
        <taxon>Strigeidida</taxon>
        <taxon>Schistosomatoidea</taxon>
        <taxon>Schistosomatidae</taxon>
        <taxon>Trichobilharzia</taxon>
    </lineage>
</organism>
<dbReference type="Proteomes" id="UP000050795">
    <property type="component" value="Unassembled WGS sequence"/>
</dbReference>
<keyword evidence="4" id="KW-1133">Transmembrane helix</keyword>
<dbReference type="InterPro" id="IPR036928">
    <property type="entry name" value="AS_sf"/>
</dbReference>
<reference evidence="7" key="1">
    <citation type="submission" date="2022-06" db="EMBL/GenBank/DDBJ databases">
        <authorList>
            <person name="Berger JAMES D."/>
            <person name="Berger JAMES D."/>
        </authorList>
    </citation>
    <scope>NUCLEOTIDE SEQUENCE [LARGE SCALE GENOMIC DNA]</scope>
</reference>
<dbReference type="Gene3D" id="3.90.1300.10">
    <property type="entry name" value="Amidase signature (AS) domain"/>
    <property type="match status" value="1"/>
</dbReference>
<dbReference type="SUPFAM" id="SSF75304">
    <property type="entry name" value="Amidase signature (AS) enzymes"/>
    <property type="match status" value="1"/>
</dbReference>
<dbReference type="WBParaSite" id="TREG1_65640.1">
    <property type="protein sequence ID" value="TREG1_65640.1"/>
    <property type="gene ID" value="TREG1_65640"/>
</dbReference>
<feature type="active site" description="Charge relay system" evidence="3">
    <location>
        <position position="205"/>
    </location>
</feature>
<evidence type="ECO:0000256" key="5">
    <source>
        <dbReference type="SAM" id="SignalP"/>
    </source>
</evidence>
<dbReference type="AlphaFoldDB" id="A0AA85K492"/>
<keyword evidence="7" id="KW-1185">Reference proteome</keyword>
<evidence type="ECO:0000256" key="1">
    <source>
        <dbReference type="ARBA" id="ARBA00009199"/>
    </source>
</evidence>
<evidence type="ECO:0000259" key="6">
    <source>
        <dbReference type="Pfam" id="PF01425"/>
    </source>
</evidence>
<feature type="domain" description="Amidase" evidence="6">
    <location>
        <begin position="78"/>
        <end position="562"/>
    </location>
</feature>
<evidence type="ECO:0000256" key="2">
    <source>
        <dbReference type="ARBA" id="ARBA00022801"/>
    </source>
</evidence>
<dbReference type="GO" id="GO:0009062">
    <property type="term" value="P:fatty acid catabolic process"/>
    <property type="evidence" value="ECO:0007669"/>
    <property type="project" value="TreeGrafter"/>
</dbReference>
<feature type="active site" description="Charge relay system" evidence="3">
    <location>
        <position position="130"/>
    </location>
</feature>
<dbReference type="PANTHER" id="PTHR45847">
    <property type="entry name" value="FATTY ACID AMIDE HYDROLASE"/>
    <property type="match status" value="1"/>
</dbReference>
<proteinExistence type="inferred from homology"/>
<dbReference type="GO" id="GO:0017064">
    <property type="term" value="F:fatty acid amide hydrolase activity"/>
    <property type="evidence" value="ECO:0007669"/>
    <property type="project" value="TreeGrafter"/>
</dbReference>
<keyword evidence="2" id="KW-0378">Hydrolase</keyword>
<evidence type="ECO:0000256" key="4">
    <source>
        <dbReference type="SAM" id="Phobius"/>
    </source>
</evidence>
<dbReference type="InterPro" id="IPR052096">
    <property type="entry name" value="Endocannabinoid_amidase"/>
</dbReference>
<accession>A0AA85K492</accession>
<feature type="active site" description="Acyl-ester intermediate" evidence="3">
    <location>
        <position position="229"/>
    </location>
</feature>
<feature type="chain" id="PRO_5041662856" description="Amidase domain-containing protein" evidence="5">
    <location>
        <begin position="18"/>
        <end position="575"/>
    </location>
</feature>
<dbReference type="InterPro" id="IPR020556">
    <property type="entry name" value="Amidase_CS"/>
</dbReference>
<comment type="similarity">
    <text evidence="1">Belongs to the amidase family.</text>
</comment>
<keyword evidence="4" id="KW-0812">Transmembrane</keyword>
<dbReference type="GO" id="GO:0004040">
    <property type="term" value="F:amidase activity"/>
    <property type="evidence" value="ECO:0007669"/>
    <property type="project" value="TreeGrafter"/>
</dbReference>
<reference evidence="8" key="2">
    <citation type="submission" date="2023-11" db="UniProtKB">
        <authorList>
            <consortium name="WormBaseParasite"/>
        </authorList>
    </citation>
    <scope>IDENTIFICATION</scope>
</reference>
<protein>
    <recommendedName>
        <fullName evidence="6">Amidase domain-containing protein</fullName>
    </recommendedName>
</protein>
<name>A0AA85K492_TRIRE</name>
<sequence length="575" mass="63125">MTSQTMALSHIFNFTLGTIFMTQLILKKANTSVGVKNIRKRLNNSHEDFDCLLHYVDKDLSELYNDVKSGHLDPIDLLHIFQAKALSLYDSGNSGIAEFIQEAEVYASELSKSRNDSTISPLFGIPISVKETCCVSGYDSTFGLIKRCNQPNTKDSVLVQVLKRVGAIPFVTTVTTQLCRTLDSFNSVYGNAYNPLSKFRMPGGSSSGEAVLLALHGSPVGIGSDIGGSLRIPAAFCGLTSLKPTVRRLSVAGLASAGGNSVLYLQQCPGPIGRKVEDLARVMRALLCPTMFDLDPYVVPMRFNEDLYGGKIKHKLVIGYYFDFDNPNIMPVVDINRRVVEESVKALKKAGHQLVKFTVPQPFEAFILGVRAFFVDGGSEMRKNLKGEPVGRHLRSANHFVNLPNFLKPVVISLSRYFAGIPEEIMRVMLGLKNAPAAVGLISEIKAYQMEFARAWNEAGPLDALICPVFAYPAPPENTPTSLISAPGIYTYLYNILDYPAGTVPTGFVSKKDVQDALVKSESLSAAGDDRMSKVYKLLDGGENIPLSIQVVGKPYHEEIVLRVMQDIENYFSLR</sequence>
<dbReference type="Pfam" id="PF01425">
    <property type="entry name" value="Amidase"/>
    <property type="match status" value="1"/>
</dbReference>
<evidence type="ECO:0000313" key="7">
    <source>
        <dbReference type="Proteomes" id="UP000050795"/>
    </source>
</evidence>
<dbReference type="PANTHER" id="PTHR45847:SF6">
    <property type="entry name" value="FATTY ACID AMIDE HYDROLASE"/>
    <property type="match status" value="1"/>
</dbReference>
<feature type="transmembrane region" description="Helical" evidence="4">
    <location>
        <begin position="7"/>
        <end position="26"/>
    </location>
</feature>
<keyword evidence="5" id="KW-0732">Signal</keyword>
<dbReference type="PIRSF" id="PIRSF001221">
    <property type="entry name" value="Amidase_fungi"/>
    <property type="match status" value="1"/>
</dbReference>
<evidence type="ECO:0000256" key="3">
    <source>
        <dbReference type="PIRSR" id="PIRSR001221-1"/>
    </source>
</evidence>
<dbReference type="InterPro" id="IPR023631">
    <property type="entry name" value="Amidase_dom"/>
</dbReference>
<dbReference type="PROSITE" id="PS00571">
    <property type="entry name" value="AMIDASES"/>
    <property type="match status" value="1"/>
</dbReference>